<dbReference type="AlphaFoldDB" id="A0A8J2SQX5"/>
<feature type="compositionally biased region" description="Low complexity" evidence="1">
    <location>
        <begin position="363"/>
        <end position="382"/>
    </location>
</feature>
<feature type="region of interest" description="Disordered" evidence="1">
    <location>
        <begin position="168"/>
        <end position="189"/>
    </location>
</feature>
<evidence type="ECO:0000256" key="1">
    <source>
        <dbReference type="SAM" id="MobiDB-lite"/>
    </source>
</evidence>
<accession>A0A8J2SQX5</accession>
<reference evidence="2" key="1">
    <citation type="submission" date="2021-11" db="EMBL/GenBank/DDBJ databases">
        <authorList>
            <consortium name="Genoscope - CEA"/>
            <person name="William W."/>
        </authorList>
    </citation>
    <scope>NUCLEOTIDE SEQUENCE</scope>
</reference>
<feature type="compositionally biased region" description="Basic and acidic residues" evidence="1">
    <location>
        <begin position="313"/>
        <end position="322"/>
    </location>
</feature>
<dbReference type="OrthoDB" id="10248735at2759"/>
<keyword evidence="3" id="KW-1185">Reference proteome</keyword>
<name>A0A8J2SQX5_9STRA</name>
<dbReference type="PANTHER" id="PTHR38130:SF1">
    <property type="entry name" value="EF-HAND DOMAIN-CONTAINING PROTEIN"/>
    <property type="match status" value="1"/>
</dbReference>
<protein>
    <submittedName>
        <fullName evidence="2">Uncharacterized protein</fullName>
    </submittedName>
</protein>
<feature type="compositionally biased region" description="Basic and acidic residues" evidence="1">
    <location>
        <begin position="176"/>
        <end position="189"/>
    </location>
</feature>
<dbReference type="EMBL" id="CAKKNE010000004">
    <property type="protein sequence ID" value="CAH0375471.1"/>
    <property type="molecule type" value="Genomic_DNA"/>
</dbReference>
<gene>
    <name evidence="2" type="ORF">PECAL_4P28080</name>
</gene>
<proteinExistence type="predicted"/>
<dbReference type="Proteomes" id="UP000789595">
    <property type="component" value="Unassembled WGS sequence"/>
</dbReference>
<evidence type="ECO:0000313" key="2">
    <source>
        <dbReference type="EMBL" id="CAH0375471.1"/>
    </source>
</evidence>
<comment type="caution">
    <text evidence="2">The sequence shown here is derived from an EMBL/GenBank/DDBJ whole genome shotgun (WGS) entry which is preliminary data.</text>
</comment>
<organism evidence="2 3">
    <name type="scientific">Pelagomonas calceolata</name>
    <dbReference type="NCBI Taxonomy" id="35677"/>
    <lineage>
        <taxon>Eukaryota</taxon>
        <taxon>Sar</taxon>
        <taxon>Stramenopiles</taxon>
        <taxon>Ochrophyta</taxon>
        <taxon>Pelagophyceae</taxon>
        <taxon>Pelagomonadales</taxon>
        <taxon>Pelagomonadaceae</taxon>
        <taxon>Pelagomonas</taxon>
    </lineage>
</organism>
<dbReference type="PANTHER" id="PTHR38130">
    <property type="entry name" value="EF-HAND DOMAIN-CONTAINING PROTEIN"/>
    <property type="match status" value="1"/>
</dbReference>
<sequence length="407" mass="45328">MALPGMADDRFQTMSLQSAGACTIANKERPACAHESNYVGDIDGAAPELKYMRYTARRPDLYVTKDIEKSSPMKLHARGPQPNPNEWHNNPIEGSKPRETRFKSNRHTDPLAPEYVLPRCKLEKPPTPKFIRDGYTVTDIDGTVPKPLYPLAMRDTYNVHDIEGAQASWRPRHERARREAPPRDGLDVRDIMDEGFTTTRVTDPMNPHYFMNGMETCDDPIRTKPRALPKAIPGPYRSLYTDDILGAKSGWRPPHEMQPPPEKRRHWRHTNFVGDIGGAQADTVQHTIPTKRRTNPLNPAYRSLDGDILPDPTKPDFSHIYDHFLGPSQGSAPPSARGGSAPRQAPAPAVNRLVLKSSDGRPRATPRSGRSGPGSARSTGRRVLATPHDRREAQQDAADRAAVAALH</sequence>
<feature type="compositionally biased region" description="Basic and acidic residues" evidence="1">
    <location>
        <begin position="387"/>
        <end position="399"/>
    </location>
</feature>
<feature type="region of interest" description="Disordered" evidence="1">
    <location>
        <begin position="288"/>
        <end position="407"/>
    </location>
</feature>
<evidence type="ECO:0000313" key="3">
    <source>
        <dbReference type="Proteomes" id="UP000789595"/>
    </source>
</evidence>
<feature type="region of interest" description="Disordered" evidence="1">
    <location>
        <begin position="73"/>
        <end position="101"/>
    </location>
</feature>